<dbReference type="SMART" id="SM00409">
    <property type="entry name" value="IG"/>
    <property type="match status" value="3"/>
</dbReference>
<comment type="similarity">
    <text evidence="1">Belongs to the interleukin-1 receptor family.</text>
</comment>
<feature type="chain" id="PRO_5017321715" description="Ig-like domain-containing protein" evidence="8">
    <location>
        <begin position="16"/>
        <end position="402"/>
    </location>
</feature>
<dbReference type="InterPro" id="IPR013783">
    <property type="entry name" value="Ig-like_fold"/>
</dbReference>
<evidence type="ECO:0000256" key="2">
    <source>
        <dbReference type="ARBA" id="ARBA00022729"/>
    </source>
</evidence>
<name>A0A3B4BEE7_9GOBI</name>
<dbReference type="CDD" id="cd00096">
    <property type="entry name" value="Ig"/>
    <property type="match status" value="1"/>
</dbReference>
<evidence type="ECO:0000256" key="7">
    <source>
        <dbReference type="SAM" id="Phobius"/>
    </source>
</evidence>
<evidence type="ECO:0000256" key="1">
    <source>
        <dbReference type="ARBA" id="ARBA00009752"/>
    </source>
</evidence>
<evidence type="ECO:0000256" key="4">
    <source>
        <dbReference type="ARBA" id="ARBA00023157"/>
    </source>
</evidence>
<proteinExistence type="inferred from homology"/>
<keyword evidence="2 8" id="KW-0732">Signal</keyword>
<organism evidence="10 11">
    <name type="scientific">Periophthalmus magnuspinnatus</name>
    <dbReference type="NCBI Taxonomy" id="409849"/>
    <lineage>
        <taxon>Eukaryota</taxon>
        <taxon>Metazoa</taxon>
        <taxon>Chordata</taxon>
        <taxon>Craniata</taxon>
        <taxon>Vertebrata</taxon>
        <taxon>Euteleostomi</taxon>
        <taxon>Actinopterygii</taxon>
        <taxon>Neopterygii</taxon>
        <taxon>Teleostei</taxon>
        <taxon>Neoteleostei</taxon>
        <taxon>Acanthomorphata</taxon>
        <taxon>Gobiaria</taxon>
        <taxon>Gobiiformes</taxon>
        <taxon>Gobioidei</taxon>
        <taxon>Gobiidae</taxon>
        <taxon>Oxudercinae</taxon>
        <taxon>Periophthalmus</taxon>
    </lineage>
</organism>
<evidence type="ECO:0000259" key="9">
    <source>
        <dbReference type="PROSITE" id="PS50835"/>
    </source>
</evidence>
<dbReference type="PANTHER" id="PTHR11890">
    <property type="entry name" value="INTERLEUKIN-1 RECEPTOR FAMILY MEMBER"/>
    <property type="match status" value="1"/>
</dbReference>
<evidence type="ECO:0000313" key="11">
    <source>
        <dbReference type="Proteomes" id="UP000261520"/>
    </source>
</evidence>
<keyword evidence="4" id="KW-1015">Disulfide bond</keyword>
<keyword evidence="3" id="KW-0677">Repeat</keyword>
<reference evidence="10" key="1">
    <citation type="submission" date="2025-08" db="UniProtKB">
        <authorList>
            <consortium name="Ensembl"/>
        </authorList>
    </citation>
    <scope>IDENTIFICATION</scope>
</reference>
<dbReference type="Proteomes" id="UP000261520">
    <property type="component" value="Unplaced"/>
</dbReference>
<dbReference type="InterPro" id="IPR003599">
    <property type="entry name" value="Ig_sub"/>
</dbReference>
<accession>A0A3B4BEE7</accession>
<dbReference type="InterPro" id="IPR015621">
    <property type="entry name" value="IL-1_rcpt_fam"/>
</dbReference>
<dbReference type="PRINTS" id="PR01536">
    <property type="entry name" value="INTRLKN1R12F"/>
</dbReference>
<dbReference type="AlphaFoldDB" id="A0A3B4BEE7"/>
<feature type="signal peptide" evidence="8">
    <location>
        <begin position="1"/>
        <end position="15"/>
    </location>
</feature>
<feature type="domain" description="Ig-like" evidence="9">
    <location>
        <begin position="125"/>
        <end position="214"/>
    </location>
</feature>
<dbReference type="PROSITE" id="PS50835">
    <property type="entry name" value="IG_LIKE"/>
    <property type="match status" value="2"/>
</dbReference>
<dbReference type="InterPro" id="IPR036179">
    <property type="entry name" value="Ig-like_dom_sf"/>
</dbReference>
<feature type="transmembrane region" description="Helical" evidence="7">
    <location>
        <begin position="352"/>
        <end position="375"/>
    </location>
</feature>
<evidence type="ECO:0000313" key="10">
    <source>
        <dbReference type="Ensembl" id="ENSPMGP00000027929.1"/>
    </source>
</evidence>
<protein>
    <recommendedName>
        <fullName evidence="9">Ig-like domain-containing protein</fullName>
    </recommendedName>
</protein>
<evidence type="ECO:0000256" key="8">
    <source>
        <dbReference type="SAM" id="SignalP"/>
    </source>
</evidence>
<keyword evidence="11" id="KW-1185">Reference proteome</keyword>
<keyword evidence="7" id="KW-0472">Membrane</keyword>
<reference evidence="10" key="2">
    <citation type="submission" date="2025-09" db="UniProtKB">
        <authorList>
            <consortium name="Ensembl"/>
        </authorList>
    </citation>
    <scope>IDENTIFICATION</scope>
</reference>
<dbReference type="SUPFAM" id="SSF48726">
    <property type="entry name" value="Immunoglobulin"/>
    <property type="match status" value="2"/>
</dbReference>
<dbReference type="PANTHER" id="PTHR11890:SF18">
    <property type="entry name" value="LYMPHOCYTE ACTIVATION GENE 3 PROTEIN"/>
    <property type="match status" value="1"/>
</dbReference>
<keyword evidence="7" id="KW-0812">Transmembrane</keyword>
<keyword evidence="7" id="KW-1133">Transmembrane helix</keyword>
<evidence type="ECO:0000256" key="3">
    <source>
        <dbReference type="ARBA" id="ARBA00022737"/>
    </source>
</evidence>
<sequence length="402" mass="44872">MMLWLLLSVALCVSGMPRLPSLPPLPMEDGCLVVSPEVKLFRVEGEAVILSFPFFHSVLKAHRMSLSGASVLISKVNHTKNSGRVLQQGAQLWLLPAQESDSGQYTCTYRFCVRGRLNLQVYSSPSMHIDKLRYSIRVSEGESLFFRCPSLSVFNHTETHIHWDKVTISTVSGARGPFDSTRGFLMIQEVHREHSGLYRCQATVVLKQREYRVSRALLITVQGQLLTHLLTPEPAPPKILSPVNGTIFENSHGSGMELFCTVLTDCPTAESTEVTWLVNGQSVESSYLNGRALQGGMRVGRVAEGCHVELLLMILEMRERDTEVELKCVAQNQHGRQEVDVRLQLEDSTHTWLVVFGVAILCLLSVLSVFLCVIFKPRSSRTKLDYTLANRHSSSCLSSDLS</sequence>
<feature type="domain" description="Ig-like" evidence="9">
    <location>
        <begin position="237"/>
        <end position="344"/>
    </location>
</feature>
<evidence type="ECO:0000256" key="5">
    <source>
        <dbReference type="ARBA" id="ARBA00023180"/>
    </source>
</evidence>
<keyword evidence="6" id="KW-0393">Immunoglobulin domain</keyword>
<dbReference type="Gene3D" id="2.60.40.10">
    <property type="entry name" value="Immunoglobulins"/>
    <property type="match status" value="3"/>
</dbReference>
<dbReference type="InterPro" id="IPR004074">
    <property type="entry name" value="IL-1_rcpt_I/II-typ"/>
</dbReference>
<keyword evidence="5" id="KW-0325">Glycoprotein</keyword>
<evidence type="ECO:0000256" key="6">
    <source>
        <dbReference type="ARBA" id="ARBA00023319"/>
    </source>
</evidence>
<dbReference type="GO" id="GO:0004908">
    <property type="term" value="F:interleukin-1 receptor activity"/>
    <property type="evidence" value="ECO:0007669"/>
    <property type="project" value="InterPro"/>
</dbReference>
<dbReference type="InterPro" id="IPR007110">
    <property type="entry name" value="Ig-like_dom"/>
</dbReference>
<dbReference type="Ensembl" id="ENSPMGT00000029748.1">
    <property type="protein sequence ID" value="ENSPMGP00000027929.1"/>
    <property type="gene ID" value="ENSPMGG00000022525.1"/>
</dbReference>
<dbReference type="STRING" id="409849.ENSPMGP00000027929"/>